<dbReference type="AlphaFoldDB" id="A0A511V2E0"/>
<name>A0A511V2E0_9BACL</name>
<comment type="caution">
    <text evidence="1">The sequence shown here is derived from an EMBL/GenBank/DDBJ whole genome shotgun (WGS) entry which is preliminary data.</text>
</comment>
<organism evidence="1 2">
    <name type="scientific">Aneurinibacillus danicus</name>
    <dbReference type="NCBI Taxonomy" id="267746"/>
    <lineage>
        <taxon>Bacteria</taxon>
        <taxon>Bacillati</taxon>
        <taxon>Bacillota</taxon>
        <taxon>Bacilli</taxon>
        <taxon>Bacillales</taxon>
        <taxon>Paenibacillaceae</taxon>
        <taxon>Aneurinibacillus group</taxon>
        <taxon>Aneurinibacillus</taxon>
    </lineage>
</organism>
<dbReference type="Proteomes" id="UP000321157">
    <property type="component" value="Unassembled WGS sequence"/>
</dbReference>
<accession>A0A511V2E0</accession>
<evidence type="ECO:0000313" key="2">
    <source>
        <dbReference type="Proteomes" id="UP000321157"/>
    </source>
</evidence>
<reference evidence="1 2" key="1">
    <citation type="submission" date="2019-07" db="EMBL/GenBank/DDBJ databases">
        <title>Whole genome shotgun sequence of Aneurinibacillus danicus NBRC 102444.</title>
        <authorList>
            <person name="Hosoyama A."/>
            <person name="Uohara A."/>
            <person name="Ohji S."/>
            <person name="Ichikawa N."/>
        </authorList>
    </citation>
    <scope>NUCLEOTIDE SEQUENCE [LARGE SCALE GENOMIC DNA]</scope>
    <source>
        <strain evidence="1 2">NBRC 102444</strain>
    </source>
</reference>
<sequence length="61" mass="7178">MWIGRSTSRFQGKEAEGPIWTLCFSYGIGKYILLYSDKVKYTFPPFVSEKKHFKNKRISLV</sequence>
<evidence type="ECO:0000313" key="1">
    <source>
        <dbReference type="EMBL" id="GEN33054.1"/>
    </source>
</evidence>
<dbReference type="EMBL" id="BJXX01000019">
    <property type="protein sequence ID" value="GEN33054.1"/>
    <property type="molecule type" value="Genomic_DNA"/>
</dbReference>
<protein>
    <submittedName>
        <fullName evidence="1">Uncharacterized protein</fullName>
    </submittedName>
</protein>
<gene>
    <name evidence="1" type="ORF">ADA01nite_05140</name>
</gene>
<proteinExistence type="predicted"/>
<keyword evidence="2" id="KW-1185">Reference proteome</keyword>